<dbReference type="InterPro" id="IPR002575">
    <property type="entry name" value="Aminoglycoside_PTrfase"/>
</dbReference>
<dbReference type="NCBIfam" id="TIGR02906">
    <property type="entry name" value="spore_CotS"/>
    <property type="match status" value="1"/>
</dbReference>
<dbReference type="PANTHER" id="PTHR39179">
    <property type="entry name" value="SPORE COAT PROTEIN I"/>
    <property type="match status" value="1"/>
</dbReference>
<dbReference type="InterPro" id="IPR011009">
    <property type="entry name" value="Kinase-like_dom_sf"/>
</dbReference>
<organism evidence="2 3">
    <name type="scientific">Candidatus Clostridium stratigraminis</name>
    <dbReference type="NCBI Taxonomy" id="3381661"/>
    <lineage>
        <taxon>Bacteria</taxon>
        <taxon>Bacillati</taxon>
        <taxon>Bacillota</taxon>
        <taxon>Clostridia</taxon>
        <taxon>Eubacteriales</taxon>
        <taxon>Clostridiaceae</taxon>
        <taxon>Clostridium</taxon>
    </lineage>
</organism>
<dbReference type="Proteomes" id="UP001623591">
    <property type="component" value="Unassembled WGS sequence"/>
</dbReference>
<sequence length="337" mass="38752">MANSLNESSIQLINLAKEVLKNYNIIPNDISIIQSGTIKTVWKIKYTNSLLCLKRLRQSYDKSSFSVNAQIYIKSKGGNVPGILLTIDKKAIHQYKDELFVLYEWMEGRELNFNYNPDLAYAIKGLAAFHLASKGYAPDASYRISSKINKWPNQYESMGNKLKKWKEDAYNKKSSNPYFSYIKAVDSMLDLSDNAQRLIAASHYNELSANNESQVLCHQDYGTGNALLGKNGVIILDLDGVTLDFPMRDLRKLIFKYEEPLGKWQSKMLSDILDWYSEINPLSKDEKELLYIDLLFPHRFYGLVKNIFISEKPIKASDIERIAIFEESKLKLLKELL</sequence>
<evidence type="ECO:0000259" key="1">
    <source>
        <dbReference type="Pfam" id="PF01636"/>
    </source>
</evidence>
<comment type="caution">
    <text evidence="2">The sequence shown here is derived from an EMBL/GenBank/DDBJ whole genome shotgun (WGS) entry which is preliminary data.</text>
</comment>
<dbReference type="Gene3D" id="3.90.1200.10">
    <property type="match status" value="1"/>
</dbReference>
<protein>
    <submittedName>
        <fullName evidence="2">CotS family spore coat protein</fullName>
    </submittedName>
</protein>
<name>A0ABW8T7P4_9CLOT</name>
<dbReference type="InterPro" id="IPR047175">
    <property type="entry name" value="CotS-like"/>
</dbReference>
<dbReference type="PANTHER" id="PTHR39179:SF1">
    <property type="entry name" value="SPORE COAT PROTEIN I"/>
    <property type="match status" value="1"/>
</dbReference>
<dbReference type="Pfam" id="PF01636">
    <property type="entry name" value="APH"/>
    <property type="match status" value="1"/>
</dbReference>
<keyword evidence="2" id="KW-0167">Capsid protein</keyword>
<dbReference type="InterPro" id="IPR014255">
    <property type="entry name" value="Spore_coat_CotS"/>
</dbReference>
<gene>
    <name evidence="2" type="ORF">ACJDUG_12200</name>
</gene>
<proteinExistence type="predicted"/>
<evidence type="ECO:0000313" key="2">
    <source>
        <dbReference type="EMBL" id="MFL0247733.1"/>
    </source>
</evidence>
<accession>A0ABW8T7P4</accession>
<dbReference type="SUPFAM" id="SSF56112">
    <property type="entry name" value="Protein kinase-like (PK-like)"/>
    <property type="match status" value="1"/>
</dbReference>
<keyword evidence="3" id="KW-1185">Reference proteome</keyword>
<keyword evidence="2" id="KW-0946">Virion</keyword>
<reference evidence="2 3" key="1">
    <citation type="submission" date="2024-11" db="EMBL/GenBank/DDBJ databases">
        <authorList>
            <person name="Heng Y.C."/>
            <person name="Lim A.C.H."/>
            <person name="Lee J.K.Y."/>
            <person name="Kittelmann S."/>
        </authorList>
    </citation>
    <scope>NUCLEOTIDE SEQUENCE [LARGE SCALE GENOMIC DNA]</scope>
    <source>
        <strain evidence="2 3">WILCCON 0185</strain>
    </source>
</reference>
<dbReference type="EMBL" id="JBJHZZ010000008">
    <property type="protein sequence ID" value="MFL0247733.1"/>
    <property type="molecule type" value="Genomic_DNA"/>
</dbReference>
<dbReference type="RefSeq" id="WP_406770161.1">
    <property type="nucleotide sequence ID" value="NZ_JBJHZZ010000008.1"/>
</dbReference>
<dbReference type="Gene3D" id="3.30.200.20">
    <property type="entry name" value="Phosphorylase Kinase, domain 1"/>
    <property type="match status" value="1"/>
</dbReference>
<evidence type="ECO:0000313" key="3">
    <source>
        <dbReference type="Proteomes" id="UP001623591"/>
    </source>
</evidence>
<feature type="domain" description="Aminoglycoside phosphotransferase" evidence="1">
    <location>
        <begin position="30"/>
        <end position="260"/>
    </location>
</feature>